<dbReference type="GO" id="GO:1990140">
    <property type="term" value="C:molybdopterin synthase complex"/>
    <property type="evidence" value="ECO:0007669"/>
    <property type="project" value="UniProtKB-UniRule"/>
</dbReference>
<dbReference type="EMBL" id="HBKP01000526">
    <property type="protein sequence ID" value="CAE2199147.1"/>
    <property type="molecule type" value="Transcribed_RNA"/>
</dbReference>
<comment type="subcellular location">
    <subcellularLocation>
        <location evidence="4">Cytoplasm</location>
    </subcellularLocation>
</comment>
<evidence type="ECO:0000313" key="5">
    <source>
        <dbReference type="EMBL" id="CAE2199147.1"/>
    </source>
</evidence>
<accession>A0A7S4HHC5</accession>
<dbReference type="CDD" id="cd00756">
    <property type="entry name" value="MoaE"/>
    <property type="match status" value="1"/>
</dbReference>
<comment type="function">
    <text evidence="4">Catalytic subunit of the molybdopterin synthase complex, a complex that catalyzes the conversion of precursor Z into molybdopterin. Acts by mediating the incorporation of 2 sulfur atoms from thiocarboxylated MOCS2A into precursor Z to generate a dithiolene group.</text>
</comment>
<protein>
    <recommendedName>
        <fullName evidence="4">Molybdopterin synthase catalytic subunit</fullName>
        <ecNumber evidence="4">2.8.1.12</ecNumber>
    </recommendedName>
    <alternativeName>
        <fullName evidence="4">Molybdenum cofactor synthesis protein 2 large subunit</fullName>
    </alternativeName>
    <alternativeName>
        <fullName evidence="4">Molybdenum cofactor synthesis protein 2B</fullName>
        <shortName evidence="4">MOCS2B</shortName>
    </alternativeName>
</protein>
<dbReference type="InterPro" id="IPR036563">
    <property type="entry name" value="MoaE_sf"/>
</dbReference>
<dbReference type="InterPro" id="IPR028888">
    <property type="entry name" value="MOCS2B_euk"/>
</dbReference>
<proteinExistence type="inferred from homology"/>
<dbReference type="Gene3D" id="3.90.1170.40">
    <property type="entry name" value="Molybdopterin biosynthesis MoaE subunit"/>
    <property type="match status" value="1"/>
</dbReference>
<dbReference type="FunFam" id="3.90.1170.40:FF:000002">
    <property type="entry name" value="Molybdopterin synthase catalytic subunit"/>
    <property type="match status" value="1"/>
</dbReference>
<comment type="similarity">
    <text evidence="4">Belongs to the MoaE family. MOCS2B subfamily.</text>
</comment>
<comment type="catalytic activity">
    <reaction evidence="4">
        <text>2 [molybdopterin-synthase sulfur-carrier protein]-C-terminal-Gly-aminoethanethioate + cyclic pyranopterin phosphate + H2O = molybdopterin + 2 [molybdopterin-synthase sulfur-carrier protein]-C-terminal Gly-Gly + 2 H(+)</text>
        <dbReference type="Rhea" id="RHEA:26333"/>
        <dbReference type="Rhea" id="RHEA-COMP:12202"/>
        <dbReference type="Rhea" id="RHEA-COMP:19907"/>
        <dbReference type="ChEBI" id="CHEBI:15377"/>
        <dbReference type="ChEBI" id="CHEBI:15378"/>
        <dbReference type="ChEBI" id="CHEBI:58698"/>
        <dbReference type="ChEBI" id="CHEBI:59648"/>
        <dbReference type="ChEBI" id="CHEBI:90778"/>
        <dbReference type="ChEBI" id="CHEBI:232372"/>
        <dbReference type="EC" id="2.8.1.12"/>
    </reaction>
</comment>
<keyword evidence="3 4" id="KW-0501">Molybdenum cofactor biosynthesis</keyword>
<dbReference type="EC" id="2.8.1.12" evidence="4"/>
<name>A0A7S4HHC5_9EUKA</name>
<feature type="binding site" evidence="4">
    <location>
        <position position="123"/>
    </location>
    <ligand>
        <name>substrate</name>
    </ligand>
</feature>
<evidence type="ECO:0000256" key="1">
    <source>
        <dbReference type="ARBA" id="ARBA00022490"/>
    </source>
</evidence>
<dbReference type="AlphaFoldDB" id="A0A7S4HHC5"/>
<dbReference type="Pfam" id="PF02391">
    <property type="entry name" value="MoaE"/>
    <property type="match status" value="1"/>
</dbReference>
<evidence type="ECO:0000256" key="4">
    <source>
        <dbReference type="HAMAP-Rule" id="MF_03052"/>
    </source>
</evidence>
<dbReference type="GO" id="GO:0006777">
    <property type="term" value="P:Mo-molybdopterin cofactor biosynthetic process"/>
    <property type="evidence" value="ECO:0007669"/>
    <property type="project" value="UniProtKB-UniRule"/>
</dbReference>
<gene>
    <name evidence="5" type="ORF">VSP0166_LOCUS367</name>
</gene>
<keyword evidence="2 4" id="KW-0808">Transferase</keyword>
<feature type="binding site" evidence="4">
    <location>
        <begin position="107"/>
        <end position="108"/>
    </location>
    <ligand>
        <name>substrate</name>
    </ligand>
</feature>
<dbReference type="GO" id="GO:0030366">
    <property type="term" value="F:molybdopterin synthase activity"/>
    <property type="evidence" value="ECO:0007669"/>
    <property type="project" value="UniProtKB-UniRule"/>
</dbReference>
<dbReference type="PANTHER" id="PTHR23404">
    <property type="entry name" value="MOLYBDOPTERIN SYNTHASE RELATED"/>
    <property type="match status" value="1"/>
</dbReference>
<organism evidence="5">
    <name type="scientific">Vannella robusta</name>
    <dbReference type="NCBI Taxonomy" id="1487602"/>
    <lineage>
        <taxon>Eukaryota</taxon>
        <taxon>Amoebozoa</taxon>
        <taxon>Discosea</taxon>
        <taxon>Flabellinia</taxon>
        <taxon>Vannellidae</taxon>
        <taxon>Vannella</taxon>
    </lineage>
</organism>
<feature type="binding site" evidence="4">
    <location>
        <begin position="130"/>
        <end position="132"/>
    </location>
    <ligand>
        <name>substrate</name>
    </ligand>
</feature>
<dbReference type="InterPro" id="IPR003448">
    <property type="entry name" value="Mopterin_biosynth_MoaE"/>
</dbReference>
<dbReference type="SUPFAM" id="SSF54690">
    <property type="entry name" value="Molybdopterin synthase subunit MoaE"/>
    <property type="match status" value="1"/>
</dbReference>
<dbReference type="UniPathway" id="UPA00344"/>
<evidence type="ECO:0000256" key="2">
    <source>
        <dbReference type="ARBA" id="ARBA00022679"/>
    </source>
</evidence>
<evidence type="ECO:0000256" key="3">
    <source>
        <dbReference type="ARBA" id="ARBA00023150"/>
    </source>
</evidence>
<keyword evidence="1 4" id="KW-0963">Cytoplasm</keyword>
<dbReference type="HAMAP" id="MF_03052">
    <property type="entry name" value="MOC2B"/>
    <property type="match status" value="1"/>
</dbReference>
<reference evidence="5" key="1">
    <citation type="submission" date="2021-01" db="EMBL/GenBank/DDBJ databases">
        <authorList>
            <person name="Corre E."/>
            <person name="Pelletier E."/>
            <person name="Niang G."/>
            <person name="Scheremetjew M."/>
            <person name="Finn R."/>
            <person name="Kale V."/>
            <person name="Holt S."/>
            <person name="Cochrane G."/>
            <person name="Meng A."/>
            <person name="Brown T."/>
            <person name="Cohen L."/>
        </authorList>
    </citation>
    <scope>NUCLEOTIDE SEQUENCE</scope>
    <source>
        <strain evidence="5">DIVA3 518/3/11/1/6</strain>
    </source>
</reference>
<sequence>MEQEQQTQNYIKITAEPLDLLAINRLVQRDTAGAIVNFIGTTRDSFEGKQVESLEYEAYVPMAEKEMLKLCQHARSQWDLQGIAIFHRIELVPVGEASVIISVSSAHRADALQACTNLIDRLKETVPIWKKERYSDGTCSWKQNCPGCTKHKQQQ</sequence>
<comment type="subunit">
    <text evidence="4">Heterotetramer; composed of 2 small (MOCS2A) and 2 large (MOCS2B) subunits.</text>
</comment>
<comment type="pathway">
    <text evidence="4">Cofactor biosynthesis; molybdopterin biosynthesis.</text>
</comment>